<keyword evidence="2" id="KW-1185">Reference proteome</keyword>
<protein>
    <submittedName>
        <fullName evidence="1">Uncharacterized protein</fullName>
    </submittedName>
</protein>
<evidence type="ECO:0000313" key="1">
    <source>
        <dbReference type="EMBL" id="KAG8637253.1"/>
    </source>
</evidence>
<gene>
    <name evidence="1" type="ORF">MANES_15G099650v8</name>
</gene>
<comment type="caution">
    <text evidence="1">The sequence shown here is derived from an EMBL/GenBank/DDBJ whole genome shotgun (WGS) entry which is preliminary data.</text>
</comment>
<dbReference type="EMBL" id="CM004401">
    <property type="protein sequence ID" value="KAG8637253.1"/>
    <property type="molecule type" value="Genomic_DNA"/>
</dbReference>
<name>A0ACB7GC18_MANES</name>
<dbReference type="Proteomes" id="UP000091857">
    <property type="component" value="Chromosome 15"/>
</dbReference>
<evidence type="ECO:0000313" key="2">
    <source>
        <dbReference type="Proteomes" id="UP000091857"/>
    </source>
</evidence>
<proteinExistence type="predicted"/>
<reference evidence="2" key="1">
    <citation type="journal article" date="2016" name="Nat. Biotechnol.">
        <title>Sequencing wild and cultivated cassava and related species reveals extensive interspecific hybridization and genetic diversity.</title>
        <authorList>
            <person name="Bredeson J.V."/>
            <person name="Lyons J.B."/>
            <person name="Prochnik S.E."/>
            <person name="Wu G.A."/>
            <person name="Ha C.M."/>
            <person name="Edsinger-Gonzales E."/>
            <person name="Grimwood J."/>
            <person name="Schmutz J."/>
            <person name="Rabbi I.Y."/>
            <person name="Egesi C."/>
            <person name="Nauluvula P."/>
            <person name="Lebot V."/>
            <person name="Ndunguru J."/>
            <person name="Mkamilo G."/>
            <person name="Bart R.S."/>
            <person name="Setter T.L."/>
            <person name="Gleadow R.M."/>
            <person name="Kulakow P."/>
            <person name="Ferguson M.E."/>
            <person name="Rounsley S."/>
            <person name="Rokhsar D.S."/>
        </authorList>
    </citation>
    <scope>NUCLEOTIDE SEQUENCE [LARGE SCALE GENOMIC DNA]</scope>
    <source>
        <strain evidence="2">cv. AM560-2</strain>
    </source>
</reference>
<accession>A0ACB7GC18</accession>
<sequence length="223" mass="24140">MILEPSRAFQHVPEPSRRWQIRTSLCLAPQANHRCRPTNSVGQPATARSSRAPACAPSTRLPCAPAPRAPQLCLRVLRVAPPLRRAPQRPAPVGVPRARCHSAPHPLCVLQLLHTPQAQLAPVGLPRLANCLCASPLPPTPTAGRIAPLAELANPAARLLFFSIDWPVPLILGQFRSLGRFAIPIDLRPHIFGEFVGVSPSVRDTCLNCHPETVSSHPRITNG</sequence>
<organism evidence="1 2">
    <name type="scientific">Manihot esculenta</name>
    <name type="common">Cassava</name>
    <name type="synonym">Jatropha manihot</name>
    <dbReference type="NCBI Taxonomy" id="3983"/>
    <lineage>
        <taxon>Eukaryota</taxon>
        <taxon>Viridiplantae</taxon>
        <taxon>Streptophyta</taxon>
        <taxon>Embryophyta</taxon>
        <taxon>Tracheophyta</taxon>
        <taxon>Spermatophyta</taxon>
        <taxon>Magnoliopsida</taxon>
        <taxon>eudicotyledons</taxon>
        <taxon>Gunneridae</taxon>
        <taxon>Pentapetalae</taxon>
        <taxon>rosids</taxon>
        <taxon>fabids</taxon>
        <taxon>Malpighiales</taxon>
        <taxon>Euphorbiaceae</taxon>
        <taxon>Crotonoideae</taxon>
        <taxon>Manihoteae</taxon>
        <taxon>Manihot</taxon>
    </lineage>
</organism>